<organism evidence="1 2">
    <name type="scientific">Helicobacter pylori SouthAfrica20</name>
    <dbReference type="NCBI Taxonomy" id="1352356"/>
    <lineage>
        <taxon>Bacteria</taxon>
        <taxon>Pseudomonadati</taxon>
        <taxon>Campylobacterota</taxon>
        <taxon>Epsilonproteobacteria</taxon>
        <taxon>Campylobacterales</taxon>
        <taxon>Helicobacteraceae</taxon>
        <taxon>Helicobacter</taxon>
    </lineage>
</organism>
<evidence type="ECO:0000313" key="1">
    <source>
        <dbReference type="EMBL" id="AGT74552.1"/>
    </source>
</evidence>
<evidence type="ECO:0000313" key="2">
    <source>
        <dbReference type="Proteomes" id="UP000015920"/>
    </source>
</evidence>
<dbReference type="PATRIC" id="fig|1352356.3.peg.1304"/>
<dbReference type="HOGENOM" id="CLU_3344517_0_0_7"/>
<protein>
    <submittedName>
        <fullName evidence="1">Uncharacterized protein</fullName>
    </submittedName>
</protein>
<dbReference type="KEGG" id="hpys:HPSA20_1341"/>
<dbReference type="Proteomes" id="UP000015920">
    <property type="component" value="Chromosome"/>
</dbReference>
<dbReference type="EMBL" id="CP006691">
    <property type="protein sequence ID" value="AGT74552.1"/>
    <property type="molecule type" value="Genomic_DNA"/>
</dbReference>
<name>T1UCB5_HELPX</name>
<gene>
    <name evidence="1" type="ORF">HPSA20_1341</name>
</gene>
<sequence length="37" mass="4372">MILLNLTPLFLMKALSCFDFNIFLFLKNGFLNFVLLF</sequence>
<dbReference type="AlphaFoldDB" id="T1UCB5"/>
<proteinExistence type="predicted"/>
<reference evidence="1 2" key="1">
    <citation type="journal article" date="2013" name="Genome Announc.">
        <title>Genome Sequences of Three hpAfrica2 Strains of Helicobacter pylori.</title>
        <authorList>
            <person name="Duncan S.S."/>
            <person name="Bertoli M.T."/>
            <person name="Kersulyte D."/>
            <person name="Valk P.L."/>
            <person name="Tamma S."/>
            <person name="Segal I."/>
            <person name="McClain M.S."/>
            <person name="Cover T.L."/>
            <person name="Berg D.E."/>
        </authorList>
    </citation>
    <scope>NUCLEOTIDE SEQUENCE [LARGE SCALE GENOMIC DNA]</scope>
    <source>
        <strain evidence="1">SouthAfrica20</strain>
    </source>
</reference>
<accession>T1UCB5</accession>